<dbReference type="RefSeq" id="XP_004344744.1">
    <property type="nucleotide sequence ID" value="XM_004344694.1"/>
</dbReference>
<dbReference type="VEuPathDB" id="AmoebaDB:ACA1_280540"/>
<evidence type="ECO:0000256" key="1">
    <source>
        <dbReference type="SAM" id="MobiDB-lite"/>
    </source>
</evidence>
<accession>L8H987</accession>
<dbReference type="EMBL" id="KB007908">
    <property type="protein sequence ID" value="ELR21001.1"/>
    <property type="molecule type" value="Genomic_DNA"/>
</dbReference>
<feature type="compositionally biased region" description="Low complexity" evidence="1">
    <location>
        <begin position="56"/>
        <end position="65"/>
    </location>
</feature>
<feature type="region of interest" description="Disordered" evidence="1">
    <location>
        <begin position="44"/>
        <end position="69"/>
    </location>
</feature>
<organism evidence="2 3">
    <name type="scientific">Acanthamoeba castellanii (strain ATCC 30010 / Neff)</name>
    <dbReference type="NCBI Taxonomy" id="1257118"/>
    <lineage>
        <taxon>Eukaryota</taxon>
        <taxon>Amoebozoa</taxon>
        <taxon>Discosea</taxon>
        <taxon>Longamoebia</taxon>
        <taxon>Centramoebida</taxon>
        <taxon>Acanthamoebidae</taxon>
        <taxon>Acanthamoeba</taxon>
    </lineage>
</organism>
<evidence type="ECO:0000313" key="3">
    <source>
        <dbReference type="Proteomes" id="UP000011083"/>
    </source>
</evidence>
<name>L8H987_ACACF</name>
<gene>
    <name evidence="2" type="ORF">ACA1_280540</name>
</gene>
<dbReference type="AlphaFoldDB" id="L8H987"/>
<sequence>MVREICPSWPAMGVRVRHLSVRGTPSRTLCAVAVAGGPTTSRRPAALRAVTPPPGSGSTTGRTRPSGGGRLVLAACATLRTCPGGSRMVSVRVLRPRRSSPPPLPSKSAVNNKPLSIYPDLLLSTLMGQVSSHCPIVREAWVD</sequence>
<keyword evidence="3" id="KW-1185">Reference proteome</keyword>
<evidence type="ECO:0000313" key="2">
    <source>
        <dbReference type="EMBL" id="ELR21001.1"/>
    </source>
</evidence>
<reference evidence="2 3" key="1">
    <citation type="journal article" date="2013" name="Genome Biol.">
        <title>Genome of Acanthamoeba castellanii highlights extensive lateral gene transfer and early evolution of tyrosine kinase signaling.</title>
        <authorList>
            <person name="Clarke M."/>
            <person name="Lohan A.J."/>
            <person name="Liu B."/>
            <person name="Lagkouvardos I."/>
            <person name="Roy S."/>
            <person name="Zafar N."/>
            <person name="Bertelli C."/>
            <person name="Schilde C."/>
            <person name="Kianianmomeni A."/>
            <person name="Burglin T.R."/>
            <person name="Frech C."/>
            <person name="Turcotte B."/>
            <person name="Kopec K.O."/>
            <person name="Synnott J.M."/>
            <person name="Choo C."/>
            <person name="Paponov I."/>
            <person name="Finkler A."/>
            <person name="Soon Heng Tan C."/>
            <person name="Hutchins A.P."/>
            <person name="Weinmeier T."/>
            <person name="Rattei T."/>
            <person name="Chu J.S."/>
            <person name="Gimenez G."/>
            <person name="Irimia M."/>
            <person name="Rigden D.J."/>
            <person name="Fitzpatrick D.A."/>
            <person name="Lorenzo-Morales J."/>
            <person name="Bateman A."/>
            <person name="Chiu C.H."/>
            <person name="Tang P."/>
            <person name="Hegemann P."/>
            <person name="Fromm H."/>
            <person name="Raoult D."/>
            <person name="Greub G."/>
            <person name="Miranda-Saavedra D."/>
            <person name="Chen N."/>
            <person name="Nash P."/>
            <person name="Ginger M.L."/>
            <person name="Horn M."/>
            <person name="Schaap P."/>
            <person name="Caler L."/>
            <person name="Loftus B."/>
        </authorList>
    </citation>
    <scope>NUCLEOTIDE SEQUENCE [LARGE SCALE GENOMIC DNA]</scope>
    <source>
        <strain evidence="2 3">Neff</strain>
    </source>
</reference>
<dbReference type="KEGG" id="acan:ACA1_280540"/>
<dbReference type="Proteomes" id="UP000011083">
    <property type="component" value="Unassembled WGS sequence"/>
</dbReference>
<dbReference type="GeneID" id="14921875"/>
<proteinExistence type="predicted"/>
<protein>
    <submittedName>
        <fullName evidence="2">Uncharacterized protein</fullName>
    </submittedName>
</protein>